<proteinExistence type="predicted"/>
<name>A0A6S7EUW8_9BURK</name>
<feature type="compositionally biased region" description="Polar residues" evidence="1">
    <location>
        <begin position="220"/>
        <end position="229"/>
    </location>
</feature>
<accession>A0A6S7EUW8</accession>
<feature type="region of interest" description="Disordered" evidence="1">
    <location>
        <begin position="1"/>
        <end position="22"/>
    </location>
</feature>
<feature type="compositionally biased region" description="Basic and acidic residues" evidence="1">
    <location>
        <begin position="10"/>
        <end position="22"/>
    </location>
</feature>
<organism evidence="3 4">
    <name type="scientific">Achromobacter piechaudii</name>
    <dbReference type="NCBI Taxonomy" id="72556"/>
    <lineage>
        <taxon>Bacteria</taxon>
        <taxon>Pseudomonadati</taxon>
        <taxon>Pseudomonadota</taxon>
        <taxon>Betaproteobacteria</taxon>
        <taxon>Burkholderiales</taxon>
        <taxon>Alcaligenaceae</taxon>
        <taxon>Achromobacter</taxon>
    </lineage>
</organism>
<feature type="compositionally biased region" description="Low complexity" evidence="1">
    <location>
        <begin position="237"/>
        <end position="247"/>
    </location>
</feature>
<dbReference type="AlphaFoldDB" id="A0A6S7EUW8"/>
<keyword evidence="2" id="KW-0472">Membrane</keyword>
<dbReference type="Proteomes" id="UP000494105">
    <property type="component" value="Unassembled WGS sequence"/>
</dbReference>
<evidence type="ECO:0000313" key="3">
    <source>
        <dbReference type="EMBL" id="CAB3920817.1"/>
    </source>
</evidence>
<feature type="region of interest" description="Disordered" evidence="1">
    <location>
        <begin position="126"/>
        <end position="257"/>
    </location>
</feature>
<dbReference type="RefSeq" id="WP_244976792.1">
    <property type="nucleotide sequence ID" value="NZ_CADILD010000004.1"/>
</dbReference>
<reference evidence="3 4" key="1">
    <citation type="submission" date="2020-04" db="EMBL/GenBank/DDBJ databases">
        <authorList>
            <person name="De Canck E."/>
        </authorList>
    </citation>
    <scope>NUCLEOTIDE SEQUENCE [LARGE SCALE GENOMIC DNA]</scope>
    <source>
        <strain evidence="3 4">LMG 1861</strain>
    </source>
</reference>
<gene>
    <name evidence="3" type="ORF">LMG1861_05392</name>
</gene>
<evidence type="ECO:0000256" key="2">
    <source>
        <dbReference type="SAM" id="Phobius"/>
    </source>
</evidence>
<evidence type="ECO:0000313" key="4">
    <source>
        <dbReference type="Proteomes" id="UP000494105"/>
    </source>
</evidence>
<feature type="compositionally biased region" description="Low complexity" evidence="1">
    <location>
        <begin position="155"/>
        <end position="167"/>
    </location>
</feature>
<feature type="transmembrane region" description="Helical" evidence="2">
    <location>
        <begin position="60"/>
        <end position="79"/>
    </location>
</feature>
<protein>
    <submittedName>
        <fullName evidence="3">Uncharacterized protein</fullName>
    </submittedName>
</protein>
<feature type="transmembrane region" description="Helical" evidence="2">
    <location>
        <begin position="100"/>
        <end position="119"/>
    </location>
</feature>
<dbReference type="EMBL" id="CADILD010000004">
    <property type="protein sequence ID" value="CAB3920817.1"/>
    <property type="molecule type" value="Genomic_DNA"/>
</dbReference>
<sequence>MTATLPDPHATQHDSTTDHDDQALVDEQTSRLRAENRALRDLLAAQVHLTPPPKSGCLKRIGWCLISAPGAALVGWRRLLGRDDSPRITGRRVGSATLTVLYTLAIYGALVLLVVSWNAPNNGIAGATSASPVRVPLMPPSAPPLDEAPSDWEADALAPASPGGASPAPTPDLATPDLATPDLATPDLATSDLATHNPASSPPPSDPATPAREQEPDAASTPTQAAQETELSDSEVPATHPHAATAARPSAGSQSTLRITETPAPAPLAWVKSLQTELDRCAALGFFDRPDCAWGARDQFCEPNKGWGVVKECPARP</sequence>
<evidence type="ECO:0000256" key="1">
    <source>
        <dbReference type="SAM" id="MobiDB-lite"/>
    </source>
</evidence>
<keyword evidence="2" id="KW-0812">Transmembrane</keyword>
<keyword evidence="2" id="KW-1133">Transmembrane helix</keyword>